<organism evidence="1 2">
    <name type="scientific">Trichinella pseudospiralis</name>
    <name type="common">Parasitic roundworm</name>
    <dbReference type="NCBI Taxonomy" id="6337"/>
    <lineage>
        <taxon>Eukaryota</taxon>
        <taxon>Metazoa</taxon>
        <taxon>Ecdysozoa</taxon>
        <taxon>Nematoda</taxon>
        <taxon>Enoplea</taxon>
        <taxon>Dorylaimia</taxon>
        <taxon>Trichinellida</taxon>
        <taxon>Trichinellidae</taxon>
        <taxon>Trichinella</taxon>
    </lineage>
</organism>
<dbReference type="OrthoDB" id="8052806at2759"/>
<dbReference type="PANTHER" id="PTHR47331:SF5">
    <property type="entry name" value="RIBONUCLEASE H"/>
    <property type="match status" value="1"/>
</dbReference>
<dbReference type="EMBL" id="JYDT01000048">
    <property type="protein sequence ID" value="KRY87891.1"/>
    <property type="molecule type" value="Genomic_DNA"/>
</dbReference>
<dbReference type="AlphaFoldDB" id="A0A0V1FRA9"/>
<dbReference type="Proteomes" id="UP000054995">
    <property type="component" value="Unassembled WGS sequence"/>
</dbReference>
<gene>
    <name evidence="1" type="ORF">T4D_3802</name>
</gene>
<evidence type="ECO:0000313" key="1">
    <source>
        <dbReference type="EMBL" id="KRY87891.1"/>
    </source>
</evidence>
<accession>A0A0V1FRA9</accession>
<sequence>MLSVFDRIAADTDRANEIVKTSKPAIPRGGRKPRFWIPIEEMKPETVKRRQQIEQRRLRGVIRQVVEQLETGSSEVAVRNTLSAMDAQYAEAHRAQVEEIGGPPGRTWYLPHHAVYQQDQSKTKCRVVFDGSATFRGTSLNQCLETGPRL</sequence>
<proteinExistence type="predicted"/>
<name>A0A0V1FRA9_TRIPS</name>
<evidence type="ECO:0000313" key="2">
    <source>
        <dbReference type="Proteomes" id="UP000054995"/>
    </source>
</evidence>
<dbReference type="PANTHER" id="PTHR47331">
    <property type="entry name" value="PHD-TYPE DOMAIN-CONTAINING PROTEIN"/>
    <property type="match status" value="1"/>
</dbReference>
<protein>
    <submittedName>
        <fullName evidence="1">Uncharacterized protein</fullName>
    </submittedName>
</protein>
<reference evidence="1 2" key="1">
    <citation type="submission" date="2015-01" db="EMBL/GenBank/DDBJ databases">
        <title>Evolution of Trichinella species and genotypes.</title>
        <authorList>
            <person name="Korhonen P.K."/>
            <person name="Edoardo P."/>
            <person name="Giuseppe L.R."/>
            <person name="Gasser R.B."/>
        </authorList>
    </citation>
    <scope>NUCLEOTIDE SEQUENCE [LARGE SCALE GENOMIC DNA]</scope>
    <source>
        <strain evidence="1">ISS470</strain>
    </source>
</reference>
<comment type="caution">
    <text evidence="1">The sequence shown here is derived from an EMBL/GenBank/DDBJ whole genome shotgun (WGS) entry which is preliminary data.</text>
</comment>
<keyword evidence="2" id="KW-1185">Reference proteome</keyword>